<comment type="caution">
    <text evidence="11">The sequence shown here is derived from an EMBL/GenBank/DDBJ whole genome shotgun (WGS) entry which is preliminary data.</text>
</comment>
<dbReference type="CDD" id="cd04590">
    <property type="entry name" value="CBS_pair_CorC_HlyC_assoc"/>
    <property type="match status" value="1"/>
</dbReference>
<dbReference type="SUPFAM" id="SSF54631">
    <property type="entry name" value="CBS-domain pair"/>
    <property type="match status" value="1"/>
</dbReference>
<evidence type="ECO:0000256" key="3">
    <source>
        <dbReference type="ARBA" id="ARBA00022692"/>
    </source>
</evidence>
<keyword evidence="3 8" id="KW-0812">Transmembrane</keyword>
<keyword evidence="12" id="KW-1185">Reference proteome</keyword>
<dbReference type="Gene3D" id="3.10.580.10">
    <property type="entry name" value="CBS-domain"/>
    <property type="match status" value="1"/>
</dbReference>
<dbReference type="Pfam" id="PF01595">
    <property type="entry name" value="CNNM"/>
    <property type="match status" value="1"/>
</dbReference>
<evidence type="ECO:0000313" key="12">
    <source>
        <dbReference type="Proteomes" id="UP000675781"/>
    </source>
</evidence>
<evidence type="ECO:0000256" key="2">
    <source>
        <dbReference type="ARBA" id="ARBA00022475"/>
    </source>
</evidence>
<dbReference type="InterPro" id="IPR000644">
    <property type="entry name" value="CBS_dom"/>
</dbReference>
<dbReference type="PROSITE" id="PS51846">
    <property type="entry name" value="CNNM"/>
    <property type="match status" value="1"/>
</dbReference>
<organism evidence="11 12">
    <name type="scientific">Actinospica durhamensis</name>
    <dbReference type="NCBI Taxonomy" id="1508375"/>
    <lineage>
        <taxon>Bacteria</taxon>
        <taxon>Bacillati</taxon>
        <taxon>Actinomycetota</taxon>
        <taxon>Actinomycetes</taxon>
        <taxon>Catenulisporales</taxon>
        <taxon>Actinospicaceae</taxon>
        <taxon>Actinospica</taxon>
    </lineage>
</organism>
<keyword evidence="2" id="KW-1003">Cell membrane</keyword>
<dbReference type="Gene3D" id="3.10.450.50">
    <property type="match status" value="1"/>
</dbReference>
<dbReference type="PROSITE" id="PS51371">
    <property type="entry name" value="CBS"/>
    <property type="match status" value="2"/>
</dbReference>
<keyword evidence="4" id="KW-0677">Repeat</keyword>
<dbReference type="GO" id="GO:0030638">
    <property type="term" value="P:polyketide metabolic process"/>
    <property type="evidence" value="ECO:0007669"/>
    <property type="project" value="InterPro"/>
</dbReference>
<protein>
    <submittedName>
        <fullName evidence="11">DUF21 domain-containing protein</fullName>
    </submittedName>
</protein>
<dbReference type="InterPro" id="IPR032710">
    <property type="entry name" value="NTF2-like_dom_sf"/>
</dbReference>
<dbReference type="InterPro" id="IPR002550">
    <property type="entry name" value="CNNM"/>
</dbReference>
<proteinExistence type="predicted"/>
<evidence type="ECO:0000313" key="11">
    <source>
        <dbReference type="EMBL" id="MBR7833397.1"/>
    </source>
</evidence>
<feature type="domain" description="CNNM transmembrane" evidence="10">
    <location>
        <begin position="1"/>
        <end position="202"/>
    </location>
</feature>
<keyword evidence="6 8" id="KW-0472">Membrane</keyword>
<dbReference type="InterPro" id="IPR046342">
    <property type="entry name" value="CBS_dom_sf"/>
</dbReference>
<evidence type="ECO:0000256" key="5">
    <source>
        <dbReference type="ARBA" id="ARBA00022989"/>
    </source>
</evidence>
<dbReference type="AlphaFoldDB" id="A0A941IPR6"/>
<dbReference type="PANTHER" id="PTHR43099:SF6">
    <property type="entry name" value="UPF0053 PROTEIN RV1842C"/>
    <property type="match status" value="1"/>
</dbReference>
<feature type="domain" description="CBS" evidence="9">
    <location>
        <begin position="221"/>
        <end position="280"/>
    </location>
</feature>
<dbReference type="Gene3D" id="3.90.1280.20">
    <property type="match status" value="1"/>
</dbReference>
<keyword evidence="5 8" id="KW-1133">Transmembrane helix</keyword>
<dbReference type="Pfam" id="PF07366">
    <property type="entry name" value="SnoaL"/>
    <property type="match status" value="1"/>
</dbReference>
<accession>A0A941IPR6</accession>
<dbReference type="InterPro" id="IPR009959">
    <property type="entry name" value="Cyclase_SnoaL-like"/>
</dbReference>
<evidence type="ECO:0000256" key="6">
    <source>
        <dbReference type="ARBA" id="ARBA00023136"/>
    </source>
</evidence>
<dbReference type="InterPro" id="IPR051676">
    <property type="entry name" value="UPF0053_domain"/>
</dbReference>
<gene>
    <name evidence="11" type="ORF">KDL01_08980</name>
</gene>
<dbReference type="GO" id="GO:0005886">
    <property type="term" value="C:plasma membrane"/>
    <property type="evidence" value="ECO:0007669"/>
    <property type="project" value="UniProtKB-SubCell"/>
</dbReference>
<evidence type="ECO:0000256" key="4">
    <source>
        <dbReference type="ARBA" id="ARBA00022737"/>
    </source>
</evidence>
<dbReference type="EMBL" id="JAGSOG010000029">
    <property type="protein sequence ID" value="MBR7833397.1"/>
    <property type="molecule type" value="Genomic_DNA"/>
</dbReference>
<dbReference type="SUPFAM" id="SSF54427">
    <property type="entry name" value="NTF2-like"/>
    <property type="match status" value="1"/>
</dbReference>
<dbReference type="RefSeq" id="WP_212527919.1">
    <property type="nucleotide sequence ID" value="NZ_JAGSOG010000029.1"/>
</dbReference>
<dbReference type="PANTHER" id="PTHR43099">
    <property type="entry name" value="UPF0053 PROTEIN YRKA"/>
    <property type="match status" value="1"/>
</dbReference>
<evidence type="ECO:0000259" key="10">
    <source>
        <dbReference type="PROSITE" id="PS51846"/>
    </source>
</evidence>
<evidence type="ECO:0000256" key="1">
    <source>
        <dbReference type="ARBA" id="ARBA00004651"/>
    </source>
</evidence>
<dbReference type="Proteomes" id="UP000675781">
    <property type="component" value="Unassembled WGS sequence"/>
</dbReference>
<comment type="subcellular location">
    <subcellularLocation>
        <location evidence="1">Cell membrane</location>
        <topology evidence="1">Multi-pass membrane protein</topology>
    </subcellularLocation>
</comment>
<evidence type="ECO:0000259" key="9">
    <source>
        <dbReference type="PROSITE" id="PS51371"/>
    </source>
</evidence>
<sequence>MIEALLILLALALTALCAGFVAAEFSLTTVERSQVERAAATGDRRAVRALAAVRHLTFQLSAAQLGITVTSLVIGMVAEPSVAAVLRGPLEALGLSSDQAQSAALVLGLVVSTGVLMVAGELVPKNLAIARPLAVARAVAGPMHAFARAFSLLIGHLNRAANRVVRRMGLEPAEELASARTPQELVALARRSAREGVLERTTAEHFVRALRLRELKAHNVMTPRVDVQAVGADASARDVTQLSAATGFSRFPVYRDSLDDVVGVMHIKAALAVPSDRRDRVPVAALMSEPLLVPESLPADELLERVRGQAGMAVVLDEYGGMAGVASLEDVLEEIVAPDAVDETRAYSGGTSDRDDFRQHALWLWDNVQDVKATITDLIAEGDRVVVYWRIEGIHQGALFGVPGTGKAFTGASISTMTIQDGRVVRYTVLADRLGIIQQLDGTPA</sequence>
<evidence type="ECO:0000256" key="8">
    <source>
        <dbReference type="PROSITE-ProRule" id="PRU01193"/>
    </source>
</evidence>
<evidence type="ECO:0000256" key="7">
    <source>
        <dbReference type="PROSITE-ProRule" id="PRU00703"/>
    </source>
</evidence>
<reference evidence="11" key="1">
    <citation type="submission" date="2021-04" db="EMBL/GenBank/DDBJ databases">
        <title>Genome based classification of Actinospica acidithermotolerans sp. nov., an actinobacterium isolated from an Indonesian hot spring.</title>
        <authorList>
            <person name="Kusuma A.B."/>
            <person name="Putra K.E."/>
            <person name="Nafisah S."/>
            <person name="Loh J."/>
            <person name="Nouioui I."/>
            <person name="Goodfellow M."/>
        </authorList>
    </citation>
    <scope>NUCLEOTIDE SEQUENCE</scope>
    <source>
        <strain evidence="11">CSCA 57</strain>
    </source>
</reference>
<feature type="domain" description="CBS" evidence="9">
    <location>
        <begin position="286"/>
        <end position="341"/>
    </location>
</feature>
<dbReference type="InterPro" id="IPR044751">
    <property type="entry name" value="Ion_transp-like_CBS"/>
</dbReference>
<keyword evidence="7" id="KW-0129">CBS domain</keyword>
<name>A0A941IPR6_9ACTN</name>